<evidence type="ECO:0000313" key="2">
    <source>
        <dbReference type="Proteomes" id="UP001055811"/>
    </source>
</evidence>
<gene>
    <name evidence="1" type="ORF">L2E82_49432</name>
</gene>
<proteinExistence type="predicted"/>
<reference evidence="2" key="1">
    <citation type="journal article" date="2022" name="Mol. Ecol. Resour.">
        <title>The genomes of chicory, endive, great burdock and yacon provide insights into Asteraceae palaeo-polyploidization history and plant inulin production.</title>
        <authorList>
            <person name="Fan W."/>
            <person name="Wang S."/>
            <person name="Wang H."/>
            <person name="Wang A."/>
            <person name="Jiang F."/>
            <person name="Liu H."/>
            <person name="Zhao H."/>
            <person name="Xu D."/>
            <person name="Zhang Y."/>
        </authorList>
    </citation>
    <scope>NUCLEOTIDE SEQUENCE [LARGE SCALE GENOMIC DNA]</scope>
    <source>
        <strain evidence="2">cv. Punajuju</strain>
    </source>
</reference>
<evidence type="ECO:0000313" key="1">
    <source>
        <dbReference type="EMBL" id="KAI3691212.1"/>
    </source>
</evidence>
<organism evidence="1 2">
    <name type="scientific">Cichorium intybus</name>
    <name type="common">Chicory</name>
    <dbReference type="NCBI Taxonomy" id="13427"/>
    <lineage>
        <taxon>Eukaryota</taxon>
        <taxon>Viridiplantae</taxon>
        <taxon>Streptophyta</taxon>
        <taxon>Embryophyta</taxon>
        <taxon>Tracheophyta</taxon>
        <taxon>Spermatophyta</taxon>
        <taxon>Magnoliopsida</taxon>
        <taxon>eudicotyledons</taxon>
        <taxon>Gunneridae</taxon>
        <taxon>Pentapetalae</taxon>
        <taxon>asterids</taxon>
        <taxon>campanulids</taxon>
        <taxon>Asterales</taxon>
        <taxon>Asteraceae</taxon>
        <taxon>Cichorioideae</taxon>
        <taxon>Cichorieae</taxon>
        <taxon>Cichoriinae</taxon>
        <taxon>Cichorium</taxon>
    </lineage>
</organism>
<keyword evidence="2" id="KW-1185">Reference proteome</keyword>
<comment type="caution">
    <text evidence="1">The sequence shown here is derived from an EMBL/GenBank/DDBJ whole genome shotgun (WGS) entry which is preliminary data.</text>
</comment>
<dbReference type="Proteomes" id="UP001055811">
    <property type="component" value="Linkage Group LG09"/>
</dbReference>
<dbReference type="EMBL" id="CM042017">
    <property type="protein sequence ID" value="KAI3691212.1"/>
    <property type="molecule type" value="Genomic_DNA"/>
</dbReference>
<name>A0ACB8Z0X6_CICIN</name>
<sequence>MFPSGPPSSSSPISPWEALGLLASFGFLSYFPASSSSVNFIPASPLINFTSLKVPPTSSSASLLFLEDAIFIHTQVLEDDDDIDEDVAEELQNQMEQYYDTVLALFFI</sequence>
<accession>A0ACB8Z0X6</accession>
<protein>
    <submittedName>
        <fullName evidence="1">Uncharacterized protein</fullName>
    </submittedName>
</protein>
<reference evidence="1 2" key="2">
    <citation type="journal article" date="2022" name="Mol. Ecol. Resour.">
        <title>The genomes of chicory, endive, great burdock and yacon provide insights into Asteraceae paleo-polyploidization history and plant inulin production.</title>
        <authorList>
            <person name="Fan W."/>
            <person name="Wang S."/>
            <person name="Wang H."/>
            <person name="Wang A."/>
            <person name="Jiang F."/>
            <person name="Liu H."/>
            <person name="Zhao H."/>
            <person name="Xu D."/>
            <person name="Zhang Y."/>
        </authorList>
    </citation>
    <scope>NUCLEOTIDE SEQUENCE [LARGE SCALE GENOMIC DNA]</scope>
    <source>
        <strain evidence="2">cv. Punajuju</strain>
        <tissue evidence="1">Leaves</tissue>
    </source>
</reference>